<feature type="compositionally biased region" description="Polar residues" evidence="1">
    <location>
        <begin position="78"/>
        <end position="89"/>
    </location>
</feature>
<evidence type="ECO:0000256" key="1">
    <source>
        <dbReference type="SAM" id="MobiDB-lite"/>
    </source>
</evidence>
<accession>A0ABT1J800</accession>
<proteinExistence type="predicted"/>
<evidence type="ECO:0000313" key="3">
    <source>
        <dbReference type="Proteomes" id="UP001206483"/>
    </source>
</evidence>
<sequence length="184" mass="19868">MWANGKGTFSSSRILKRRPAGAVVRVAVDIVGEVGRITSSFGGDAGVEVPDRLRADAVPQKSRDLRSGNPRSVDHRFTTPNQGINGQMIPGTQQVRDLSAVSIERPKDIDHLVDDHIASLTHEVDGVVRVCQIDCVVAGHEPVAGQMLAFVEIVAQGAQSTANPLERRFLPKPHADAKRDDIPE</sequence>
<dbReference type="Proteomes" id="UP001206483">
    <property type="component" value="Unassembled WGS sequence"/>
</dbReference>
<evidence type="ECO:0000313" key="2">
    <source>
        <dbReference type="EMBL" id="MCP2313274.1"/>
    </source>
</evidence>
<dbReference type="EMBL" id="JAMZDX010000006">
    <property type="protein sequence ID" value="MCP2313274.1"/>
    <property type="molecule type" value="Genomic_DNA"/>
</dbReference>
<keyword evidence="3" id="KW-1185">Reference proteome</keyword>
<feature type="compositionally biased region" description="Basic and acidic residues" evidence="1">
    <location>
        <begin position="58"/>
        <end position="77"/>
    </location>
</feature>
<gene>
    <name evidence="2" type="ORF">FHR36_006455</name>
</gene>
<feature type="region of interest" description="Disordered" evidence="1">
    <location>
        <begin position="58"/>
        <end position="89"/>
    </location>
</feature>
<protein>
    <submittedName>
        <fullName evidence="2">Uncharacterized protein</fullName>
    </submittedName>
</protein>
<organism evidence="2 3">
    <name type="scientific">Kitasatospora paracochleata</name>
    <dbReference type="NCBI Taxonomy" id="58354"/>
    <lineage>
        <taxon>Bacteria</taxon>
        <taxon>Bacillati</taxon>
        <taxon>Actinomycetota</taxon>
        <taxon>Actinomycetes</taxon>
        <taxon>Kitasatosporales</taxon>
        <taxon>Streptomycetaceae</taxon>
        <taxon>Kitasatospora</taxon>
    </lineage>
</organism>
<reference evidence="2 3" key="1">
    <citation type="submission" date="2022-06" db="EMBL/GenBank/DDBJ databases">
        <title>Sequencing the genomes of 1000 actinobacteria strains.</title>
        <authorList>
            <person name="Klenk H.-P."/>
        </authorList>
    </citation>
    <scope>NUCLEOTIDE SEQUENCE [LARGE SCALE GENOMIC DNA]</scope>
    <source>
        <strain evidence="2 3">DSM 41656</strain>
    </source>
</reference>
<name>A0ABT1J800_9ACTN</name>
<comment type="caution">
    <text evidence="2">The sequence shown here is derived from an EMBL/GenBank/DDBJ whole genome shotgun (WGS) entry which is preliminary data.</text>
</comment>